<dbReference type="Proteomes" id="UP000638848">
    <property type="component" value="Unassembled WGS sequence"/>
</dbReference>
<protein>
    <recommendedName>
        <fullName evidence="3">D-alanyl-D-alanine carboxypeptidase-like core domain-containing protein</fullName>
    </recommendedName>
</protein>
<name>A0A917GLK3_9MICC</name>
<evidence type="ECO:0000256" key="2">
    <source>
        <dbReference type="SAM" id="SignalP"/>
    </source>
</evidence>
<dbReference type="PANTHER" id="PTHR34385">
    <property type="entry name" value="D-ALANYL-D-ALANINE CARBOXYPEPTIDASE"/>
    <property type="match status" value="1"/>
</dbReference>
<accession>A0A917GLK3</accession>
<sequence length="284" mass="28532">MRPSRPRALLLATALLTAGCGPSPGDVAPVPSAPATAPSATTTAPVPSAPVSSAPVPSAGVSSAPVPSAGVPSAPGAPGAGDAPGPAPGLDDPASLAVVVNKRRPLVPAGWAPAELETVEGRRLRPEAAGAARELLAAARTDGVGVVLLSGYRSYDEQVTTYAGWVAQQGQEAADTVSARPGHSEHQTGLAVDVGEDGPCDLRACFAGTATAAWVAEHAPEHGFVVRYPPGQEPTTGYAHEPWHLRYLGPERAQELVRSGAATLEEFSGLGPAPDYAPEPAPGG</sequence>
<dbReference type="PROSITE" id="PS51257">
    <property type="entry name" value="PROKAR_LIPOPROTEIN"/>
    <property type="match status" value="1"/>
</dbReference>
<evidence type="ECO:0000313" key="4">
    <source>
        <dbReference type="EMBL" id="GGG51292.1"/>
    </source>
</evidence>
<organism evidence="4 5">
    <name type="scientific">Kocuria dechangensis</name>
    <dbReference type="NCBI Taxonomy" id="1176249"/>
    <lineage>
        <taxon>Bacteria</taxon>
        <taxon>Bacillati</taxon>
        <taxon>Actinomycetota</taxon>
        <taxon>Actinomycetes</taxon>
        <taxon>Micrococcales</taxon>
        <taxon>Micrococcaceae</taxon>
        <taxon>Kocuria</taxon>
    </lineage>
</organism>
<reference evidence="4" key="1">
    <citation type="journal article" date="2014" name="Int. J. Syst. Evol. Microbiol.">
        <title>Complete genome sequence of Corynebacterium casei LMG S-19264T (=DSM 44701T), isolated from a smear-ripened cheese.</title>
        <authorList>
            <consortium name="US DOE Joint Genome Institute (JGI-PGF)"/>
            <person name="Walter F."/>
            <person name="Albersmeier A."/>
            <person name="Kalinowski J."/>
            <person name="Ruckert C."/>
        </authorList>
    </citation>
    <scope>NUCLEOTIDE SEQUENCE</scope>
    <source>
        <strain evidence="4">CGMCC 1.12187</strain>
    </source>
</reference>
<dbReference type="Gene3D" id="3.30.1380.10">
    <property type="match status" value="1"/>
</dbReference>
<feature type="region of interest" description="Disordered" evidence="1">
    <location>
        <begin position="20"/>
        <end position="92"/>
    </location>
</feature>
<feature type="signal peptide" evidence="2">
    <location>
        <begin position="1"/>
        <end position="25"/>
    </location>
</feature>
<comment type="caution">
    <text evidence="4">The sequence shown here is derived from an EMBL/GenBank/DDBJ whole genome shotgun (WGS) entry which is preliminary data.</text>
</comment>
<reference evidence="4" key="2">
    <citation type="submission" date="2020-09" db="EMBL/GenBank/DDBJ databases">
        <authorList>
            <person name="Sun Q."/>
            <person name="Zhou Y."/>
        </authorList>
    </citation>
    <scope>NUCLEOTIDE SEQUENCE</scope>
    <source>
        <strain evidence="4">CGMCC 1.12187</strain>
    </source>
</reference>
<dbReference type="InterPro" id="IPR009045">
    <property type="entry name" value="Zn_M74/Hedgehog-like"/>
</dbReference>
<keyword evidence="2" id="KW-0732">Signal</keyword>
<feature type="compositionally biased region" description="Pro residues" evidence="1">
    <location>
        <begin position="275"/>
        <end position="284"/>
    </location>
</feature>
<feature type="compositionally biased region" description="Low complexity" evidence="1">
    <location>
        <begin position="26"/>
        <end position="92"/>
    </location>
</feature>
<proteinExistence type="predicted"/>
<feature type="region of interest" description="Disordered" evidence="1">
    <location>
        <begin position="265"/>
        <end position="284"/>
    </location>
</feature>
<feature type="domain" description="D-alanyl-D-alanine carboxypeptidase-like core" evidence="3">
    <location>
        <begin position="122"/>
        <end position="249"/>
    </location>
</feature>
<dbReference type="GO" id="GO:0008233">
    <property type="term" value="F:peptidase activity"/>
    <property type="evidence" value="ECO:0007669"/>
    <property type="project" value="InterPro"/>
</dbReference>
<dbReference type="SUPFAM" id="SSF55166">
    <property type="entry name" value="Hedgehog/DD-peptidase"/>
    <property type="match status" value="1"/>
</dbReference>
<evidence type="ECO:0000259" key="3">
    <source>
        <dbReference type="Pfam" id="PF02557"/>
    </source>
</evidence>
<gene>
    <name evidence="4" type="ORF">GCM10011374_12400</name>
</gene>
<evidence type="ECO:0000256" key="1">
    <source>
        <dbReference type="SAM" id="MobiDB-lite"/>
    </source>
</evidence>
<dbReference type="AlphaFoldDB" id="A0A917GLK3"/>
<dbReference type="Pfam" id="PF02557">
    <property type="entry name" value="VanY"/>
    <property type="match status" value="1"/>
</dbReference>
<dbReference type="InterPro" id="IPR003709">
    <property type="entry name" value="VanY-like_core_dom"/>
</dbReference>
<dbReference type="InterPro" id="IPR058193">
    <property type="entry name" value="VanY/YodJ_core_dom"/>
</dbReference>
<dbReference type="RefSeq" id="WP_188535292.1">
    <property type="nucleotide sequence ID" value="NZ_BMEQ01000004.1"/>
</dbReference>
<feature type="chain" id="PRO_5037939717" description="D-alanyl-D-alanine carboxypeptidase-like core domain-containing protein" evidence="2">
    <location>
        <begin position="26"/>
        <end position="284"/>
    </location>
</feature>
<dbReference type="CDD" id="cd14852">
    <property type="entry name" value="LD-carboxypeptidase"/>
    <property type="match status" value="1"/>
</dbReference>
<dbReference type="GO" id="GO:0006508">
    <property type="term" value="P:proteolysis"/>
    <property type="evidence" value="ECO:0007669"/>
    <property type="project" value="InterPro"/>
</dbReference>
<dbReference type="InterPro" id="IPR052179">
    <property type="entry name" value="DD-CPase-like"/>
</dbReference>
<evidence type="ECO:0000313" key="5">
    <source>
        <dbReference type="Proteomes" id="UP000638848"/>
    </source>
</evidence>
<keyword evidence="5" id="KW-1185">Reference proteome</keyword>
<dbReference type="EMBL" id="BMEQ01000004">
    <property type="protein sequence ID" value="GGG51292.1"/>
    <property type="molecule type" value="Genomic_DNA"/>
</dbReference>
<dbReference type="PANTHER" id="PTHR34385:SF1">
    <property type="entry name" value="PEPTIDOGLYCAN L-ALANYL-D-GLUTAMATE ENDOPEPTIDASE CWLK"/>
    <property type="match status" value="1"/>
</dbReference>